<organism evidence="1 2">
    <name type="scientific">Pistacia atlantica</name>
    <dbReference type="NCBI Taxonomy" id="434234"/>
    <lineage>
        <taxon>Eukaryota</taxon>
        <taxon>Viridiplantae</taxon>
        <taxon>Streptophyta</taxon>
        <taxon>Embryophyta</taxon>
        <taxon>Tracheophyta</taxon>
        <taxon>Spermatophyta</taxon>
        <taxon>Magnoliopsida</taxon>
        <taxon>eudicotyledons</taxon>
        <taxon>Gunneridae</taxon>
        <taxon>Pentapetalae</taxon>
        <taxon>rosids</taxon>
        <taxon>malvids</taxon>
        <taxon>Sapindales</taxon>
        <taxon>Anacardiaceae</taxon>
        <taxon>Pistacia</taxon>
    </lineage>
</organism>
<proteinExistence type="predicted"/>
<gene>
    <name evidence="1" type="ORF">Patl1_02433</name>
</gene>
<comment type="caution">
    <text evidence="1">The sequence shown here is derived from an EMBL/GenBank/DDBJ whole genome shotgun (WGS) entry which is preliminary data.</text>
</comment>
<accession>A0ACC1C461</accession>
<sequence>MKMGKTHLPLVPIRKMINLSLIRSLMM</sequence>
<reference evidence="2" key="1">
    <citation type="journal article" date="2023" name="G3 (Bethesda)">
        <title>Genome assembly and association tests identify interacting loci associated with vigor, precocity, and sex in interspecific pistachio rootstocks.</title>
        <authorList>
            <person name="Palmer W."/>
            <person name="Jacygrad E."/>
            <person name="Sagayaradj S."/>
            <person name="Cavanaugh K."/>
            <person name="Han R."/>
            <person name="Bertier L."/>
            <person name="Beede B."/>
            <person name="Kafkas S."/>
            <person name="Golino D."/>
            <person name="Preece J."/>
            <person name="Michelmore R."/>
        </authorList>
    </citation>
    <scope>NUCLEOTIDE SEQUENCE [LARGE SCALE GENOMIC DNA]</scope>
</reference>
<evidence type="ECO:0000313" key="1">
    <source>
        <dbReference type="EMBL" id="KAJ0110336.1"/>
    </source>
</evidence>
<dbReference type="Proteomes" id="UP001164250">
    <property type="component" value="Chromosome 1"/>
</dbReference>
<name>A0ACC1C461_9ROSI</name>
<evidence type="ECO:0000313" key="2">
    <source>
        <dbReference type="Proteomes" id="UP001164250"/>
    </source>
</evidence>
<protein>
    <submittedName>
        <fullName evidence="1">Uncharacterized protein</fullName>
    </submittedName>
</protein>
<dbReference type="EMBL" id="CM047897">
    <property type="protein sequence ID" value="KAJ0110336.1"/>
    <property type="molecule type" value="Genomic_DNA"/>
</dbReference>
<keyword evidence="2" id="KW-1185">Reference proteome</keyword>